<accession>A0A183TSE8</accession>
<dbReference type="InterPro" id="IPR009072">
    <property type="entry name" value="Histone-fold"/>
</dbReference>
<reference evidence="3" key="1">
    <citation type="submission" date="2016-06" db="UniProtKB">
        <authorList>
            <consortium name="WormBaseParasite"/>
        </authorList>
    </citation>
    <scope>IDENTIFICATION</scope>
</reference>
<dbReference type="GO" id="GO:0030527">
    <property type="term" value="F:structural constituent of chromatin"/>
    <property type="evidence" value="ECO:0007669"/>
    <property type="project" value="InterPro"/>
</dbReference>
<dbReference type="InterPro" id="IPR000164">
    <property type="entry name" value="Histone_H3/CENP-A"/>
</dbReference>
<name>A0A183TSE8_SCHSO</name>
<sequence length="90" mass="10351">LATKAARKSAPATRGVNRYEKCTDLQLHKIHLQWLVRDIAQDFKTDMQFISLAVSALYEVRHYLCAMHAKCVTIMPKDIPLACRIRNEHS</sequence>
<feature type="domain" description="Core Histone H2A/H2B/H3" evidence="2">
    <location>
        <begin position="14"/>
        <end position="85"/>
    </location>
</feature>
<dbReference type="SMART" id="SM00428">
    <property type="entry name" value="H3"/>
    <property type="match status" value="1"/>
</dbReference>
<evidence type="ECO:0000256" key="1">
    <source>
        <dbReference type="ARBA" id="ARBA00010343"/>
    </source>
</evidence>
<dbReference type="AlphaFoldDB" id="A0A183TSE8"/>
<dbReference type="SUPFAM" id="SSF47113">
    <property type="entry name" value="Histone-fold"/>
    <property type="match status" value="1"/>
</dbReference>
<comment type="similarity">
    <text evidence="1">Belongs to the histone H3 family.</text>
</comment>
<dbReference type="InterPro" id="IPR007125">
    <property type="entry name" value="H2A/H2B/H3"/>
</dbReference>
<dbReference type="Gene3D" id="1.10.20.10">
    <property type="entry name" value="Histone, subunit A"/>
    <property type="match status" value="1"/>
</dbReference>
<evidence type="ECO:0000259" key="2">
    <source>
        <dbReference type="Pfam" id="PF00125"/>
    </source>
</evidence>
<protein>
    <submittedName>
        <fullName evidence="3">Histone domain-containing protein</fullName>
    </submittedName>
</protein>
<dbReference type="GO" id="GO:0046982">
    <property type="term" value="F:protein heterodimerization activity"/>
    <property type="evidence" value="ECO:0007669"/>
    <property type="project" value="InterPro"/>
</dbReference>
<dbReference type="PANTHER" id="PTHR11426">
    <property type="entry name" value="HISTONE H3"/>
    <property type="match status" value="1"/>
</dbReference>
<dbReference type="GO" id="GO:0003677">
    <property type="term" value="F:DNA binding"/>
    <property type="evidence" value="ECO:0007669"/>
    <property type="project" value="InterPro"/>
</dbReference>
<organism evidence="3">
    <name type="scientific">Schistocephalus solidus</name>
    <name type="common">Tapeworm</name>
    <dbReference type="NCBI Taxonomy" id="70667"/>
    <lineage>
        <taxon>Eukaryota</taxon>
        <taxon>Metazoa</taxon>
        <taxon>Spiralia</taxon>
        <taxon>Lophotrochozoa</taxon>
        <taxon>Platyhelminthes</taxon>
        <taxon>Cestoda</taxon>
        <taxon>Eucestoda</taxon>
        <taxon>Diphyllobothriidea</taxon>
        <taxon>Diphyllobothriidae</taxon>
        <taxon>Schistocephalus</taxon>
    </lineage>
</organism>
<dbReference type="GO" id="GO:0000786">
    <property type="term" value="C:nucleosome"/>
    <property type="evidence" value="ECO:0007669"/>
    <property type="project" value="InterPro"/>
</dbReference>
<dbReference type="Pfam" id="PF00125">
    <property type="entry name" value="Histone"/>
    <property type="match status" value="1"/>
</dbReference>
<evidence type="ECO:0000313" key="3">
    <source>
        <dbReference type="WBParaSite" id="SSLN_0002012501-mRNA-1"/>
    </source>
</evidence>
<proteinExistence type="inferred from homology"/>
<dbReference type="WBParaSite" id="SSLN_0002012501-mRNA-1">
    <property type="protein sequence ID" value="SSLN_0002012501-mRNA-1"/>
    <property type="gene ID" value="SSLN_0002012501"/>
</dbReference>